<evidence type="ECO:0000256" key="7">
    <source>
        <dbReference type="ARBA" id="ARBA00023242"/>
    </source>
</evidence>
<dbReference type="InterPro" id="IPR013520">
    <property type="entry name" value="Ribonucl_H"/>
</dbReference>
<dbReference type="GO" id="GO:0008408">
    <property type="term" value="F:3'-5' exonuclease activity"/>
    <property type="evidence" value="ECO:0007669"/>
    <property type="project" value="InterPro"/>
</dbReference>
<reference evidence="9 10" key="1">
    <citation type="submission" date="2020-08" db="EMBL/GenBank/DDBJ databases">
        <authorList>
            <person name="Koutsovoulos G."/>
            <person name="Danchin GJ E."/>
        </authorList>
    </citation>
    <scope>NUCLEOTIDE SEQUENCE [LARGE SCALE GENOMIC DNA]</scope>
</reference>
<evidence type="ECO:0000256" key="3">
    <source>
        <dbReference type="ARBA" id="ARBA00016937"/>
    </source>
</evidence>
<sequence>MFLKGFVSFLNCFFSNLSKFICYLFNLKMSTNWAELRKELKEVRKEVVHKQNSKKRKGMPGEANKWKKARQEIDKSVKEENSSNGPAITKVLALDCEYVGVGIGGTENMLARVSIVNVDGETVYDEYVLPTEKVTDYRVHVSGIRPGHLLRGIPFTQAQTEVRKILSDNIVVGHSIQHDFQVLGLTHPPKLIRDTAKFKLLRETLDNPKKTPSLKLLAHHLLGVQIQQGEHDSVMDAKIALRIYLQYQNNWEKKNSKNPSKTKKKKSK</sequence>
<dbReference type="InterPro" id="IPR036397">
    <property type="entry name" value="RNaseH_sf"/>
</dbReference>
<dbReference type="Gene3D" id="3.30.420.10">
    <property type="entry name" value="Ribonuclease H-like superfamily/Ribonuclease H"/>
    <property type="match status" value="1"/>
</dbReference>
<dbReference type="Pfam" id="PF00929">
    <property type="entry name" value="RNase_T"/>
    <property type="match status" value="1"/>
</dbReference>
<dbReference type="Proteomes" id="UP000580250">
    <property type="component" value="Unassembled WGS sequence"/>
</dbReference>
<organism evidence="9 10">
    <name type="scientific">Meloidogyne enterolobii</name>
    <name type="common">Root-knot nematode worm</name>
    <name type="synonym">Meloidogyne mayaguensis</name>
    <dbReference type="NCBI Taxonomy" id="390850"/>
    <lineage>
        <taxon>Eukaryota</taxon>
        <taxon>Metazoa</taxon>
        <taxon>Ecdysozoa</taxon>
        <taxon>Nematoda</taxon>
        <taxon>Chromadorea</taxon>
        <taxon>Rhabditida</taxon>
        <taxon>Tylenchina</taxon>
        <taxon>Tylenchomorpha</taxon>
        <taxon>Tylenchoidea</taxon>
        <taxon>Meloidogynidae</taxon>
        <taxon>Meloidogyninae</taxon>
        <taxon>Meloidogyne</taxon>
    </lineage>
</organism>
<dbReference type="PANTHER" id="PTHR12801:SF158">
    <property type="entry name" value="RNA EXONUCLEASE 4"/>
    <property type="match status" value="1"/>
</dbReference>
<dbReference type="FunFam" id="3.30.420.10:FF:000007">
    <property type="entry name" value="Interferon-stimulated exonuclease gene 20"/>
    <property type="match status" value="1"/>
</dbReference>
<name>A0A6V7UBH1_MELEN</name>
<keyword evidence="6" id="KW-0269">Exonuclease</keyword>
<comment type="subcellular location">
    <subcellularLocation>
        <location evidence="1">Nucleus</location>
    </subcellularLocation>
</comment>
<keyword evidence="4" id="KW-0540">Nuclease</keyword>
<dbReference type="EMBL" id="CAJEWN010000046">
    <property type="protein sequence ID" value="CAD2150766.1"/>
    <property type="molecule type" value="Genomic_DNA"/>
</dbReference>
<keyword evidence="5" id="KW-0378">Hydrolase</keyword>
<evidence type="ECO:0000259" key="8">
    <source>
        <dbReference type="SMART" id="SM00479"/>
    </source>
</evidence>
<dbReference type="OrthoDB" id="8191639at2759"/>
<evidence type="ECO:0000313" key="10">
    <source>
        <dbReference type="Proteomes" id="UP000580250"/>
    </source>
</evidence>
<dbReference type="GO" id="GO:0006364">
    <property type="term" value="P:rRNA processing"/>
    <property type="evidence" value="ECO:0007669"/>
    <property type="project" value="InterPro"/>
</dbReference>
<dbReference type="InterPro" id="IPR047021">
    <property type="entry name" value="REXO1/3/4-like"/>
</dbReference>
<dbReference type="GO" id="GO:0003676">
    <property type="term" value="F:nucleic acid binding"/>
    <property type="evidence" value="ECO:0007669"/>
    <property type="project" value="InterPro"/>
</dbReference>
<comment type="similarity">
    <text evidence="2">Belongs to the REXO4 family.</text>
</comment>
<evidence type="ECO:0000256" key="5">
    <source>
        <dbReference type="ARBA" id="ARBA00022801"/>
    </source>
</evidence>
<evidence type="ECO:0000256" key="2">
    <source>
        <dbReference type="ARBA" id="ARBA00010489"/>
    </source>
</evidence>
<keyword evidence="7" id="KW-0539">Nucleus</keyword>
<evidence type="ECO:0000256" key="6">
    <source>
        <dbReference type="ARBA" id="ARBA00022839"/>
    </source>
</evidence>
<dbReference type="SUPFAM" id="SSF53098">
    <property type="entry name" value="Ribonuclease H-like"/>
    <property type="match status" value="1"/>
</dbReference>
<accession>A0A6V7UBH1</accession>
<dbReference type="GO" id="GO:0005634">
    <property type="term" value="C:nucleus"/>
    <property type="evidence" value="ECO:0007669"/>
    <property type="project" value="UniProtKB-SubCell"/>
</dbReference>
<protein>
    <recommendedName>
        <fullName evidence="3">RNA exonuclease 4</fullName>
    </recommendedName>
</protein>
<dbReference type="InterPro" id="IPR037431">
    <property type="entry name" value="REX4_DEDDh_dom"/>
</dbReference>
<dbReference type="InterPro" id="IPR012337">
    <property type="entry name" value="RNaseH-like_sf"/>
</dbReference>
<dbReference type="AlphaFoldDB" id="A0A6V7UBH1"/>
<comment type="caution">
    <text evidence="9">The sequence shown here is derived from an EMBL/GenBank/DDBJ whole genome shotgun (WGS) entry which is preliminary data.</text>
</comment>
<feature type="domain" description="Exonuclease" evidence="8">
    <location>
        <begin position="90"/>
        <end position="253"/>
    </location>
</feature>
<gene>
    <name evidence="9" type="ORF">MENT_LOCUS10151</name>
</gene>
<dbReference type="PANTHER" id="PTHR12801">
    <property type="entry name" value="RNA EXONUCLEASE REXO1 / RECO3 FAMILY MEMBER-RELATED"/>
    <property type="match status" value="1"/>
</dbReference>
<evidence type="ECO:0000313" key="9">
    <source>
        <dbReference type="EMBL" id="CAD2150766.1"/>
    </source>
</evidence>
<dbReference type="CDD" id="cd06144">
    <property type="entry name" value="REX4_like"/>
    <property type="match status" value="1"/>
</dbReference>
<dbReference type="SMART" id="SM00479">
    <property type="entry name" value="EXOIII"/>
    <property type="match status" value="1"/>
</dbReference>
<evidence type="ECO:0000256" key="4">
    <source>
        <dbReference type="ARBA" id="ARBA00022722"/>
    </source>
</evidence>
<proteinExistence type="inferred from homology"/>
<evidence type="ECO:0000256" key="1">
    <source>
        <dbReference type="ARBA" id="ARBA00004123"/>
    </source>
</evidence>